<dbReference type="GO" id="GO:0046917">
    <property type="term" value="F:triphosphoribosyl-dephospho-CoA synthase activity"/>
    <property type="evidence" value="ECO:0007669"/>
    <property type="project" value="InterPro"/>
</dbReference>
<reference evidence="1" key="1">
    <citation type="journal article" date="2020" name="mSystems">
        <title>Genome- and Community-Level Interaction Insights into Carbon Utilization and Element Cycling Functions of Hydrothermarchaeota in Hydrothermal Sediment.</title>
        <authorList>
            <person name="Zhou Z."/>
            <person name="Liu Y."/>
            <person name="Xu W."/>
            <person name="Pan J."/>
            <person name="Luo Z.H."/>
            <person name="Li M."/>
        </authorList>
    </citation>
    <scope>NUCLEOTIDE SEQUENCE [LARGE SCALE GENOMIC DNA]</scope>
    <source>
        <strain evidence="1">SpSt-1</strain>
    </source>
</reference>
<dbReference type="Pfam" id="PF01874">
    <property type="entry name" value="CitG"/>
    <property type="match status" value="1"/>
</dbReference>
<comment type="caution">
    <text evidence="1">The sequence shown here is derived from an EMBL/GenBank/DDBJ whole genome shotgun (WGS) entry which is preliminary data.</text>
</comment>
<gene>
    <name evidence="1" type="ORF">ENL47_10125</name>
</gene>
<dbReference type="EMBL" id="DRUB01000198">
    <property type="protein sequence ID" value="HHR97126.1"/>
    <property type="molecule type" value="Genomic_DNA"/>
</dbReference>
<proteinExistence type="predicted"/>
<dbReference type="GO" id="GO:0005524">
    <property type="term" value="F:ATP binding"/>
    <property type="evidence" value="ECO:0007669"/>
    <property type="project" value="InterPro"/>
</dbReference>
<protein>
    <submittedName>
        <fullName evidence="1">Triphosphoribosyl-dephospho-CoA synthase</fullName>
    </submittedName>
</protein>
<dbReference type="PANTHER" id="PTHR42280">
    <property type="entry name" value="CITG FAMILY PROTEIN"/>
    <property type="match status" value="1"/>
</dbReference>
<organism evidence="1">
    <name type="scientific">Ignisphaera aggregans</name>
    <dbReference type="NCBI Taxonomy" id="334771"/>
    <lineage>
        <taxon>Archaea</taxon>
        <taxon>Thermoproteota</taxon>
        <taxon>Thermoprotei</taxon>
        <taxon>Desulfurococcales</taxon>
        <taxon>Desulfurococcaceae</taxon>
        <taxon>Ignisphaera</taxon>
    </lineage>
</organism>
<dbReference type="InterPro" id="IPR002736">
    <property type="entry name" value="CitG"/>
</dbReference>
<sequence length="319" mass="36595">MMHLVNYAILLSLGFILEVSAYPKPGNVHRLKDFIDTRFEDFLIAGVSAVSHLYKGVVRGFRYFKRPMLRNTVGDIIYGIVKSSVDLSGGGNTSLGSALLIAPLSLSIGFLKGMGKSKPDIYLITNTAKSFIEKHSTVYDSIMFYKAIRYVSPSYIKRHRPVNTVYPDVWSSSYRKEIIEGGYRLWDILAYSSRYDMVAKEVVEGYIKSIELVNHLDNRLKNHGDWNRAIVETYLYLLSNEIDTLIIRKHSVDIARYVMEKAKELYRLCIENWDICLEDLKTFDYELHKENINPGSTADIVTSSISLYALYKEKKIIRV</sequence>
<dbReference type="Gene3D" id="1.10.4200.10">
    <property type="entry name" value="Triphosphoribosyl-dephospho-CoA protein"/>
    <property type="match status" value="1"/>
</dbReference>
<name>A0A7C5UVM8_9CREN</name>
<dbReference type="PANTHER" id="PTHR42280:SF1">
    <property type="entry name" value="CITG FAMILY PROTEIN"/>
    <property type="match status" value="1"/>
</dbReference>
<accession>A0A7C5UVM8</accession>
<evidence type="ECO:0000313" key="1">
    <source>
        <dbReference type="EMBL" id="HHR97126.1"/>
    </source>
</evidence>
<dbReference type="AlphaFoldDB" id="A0A7C5UVM8"/>